<keyword evidence="4" id="KW-1185">Reference proteome</keyword>
<sequence length="32" mass="3680">MEFETEGYDVSVEDRANVTNKLDEVWRSVSSS</sequence>
<evidence type="ECO:0000313" key="2">
    <source>
        <dbReference type="EMBL" id="ELY34959.1"/>
    </source>
</evidence>
<name>D8J2R6_HALJB</name>
<dbReference type="KEGG" id="hje:HacjB3_08200"/>
<dbReference type="HOGENOM" id="CLU_3387414_0_0_2"/>
<dbReference type="Proteomes" id="UP000000390">
    <property type="component" value="Chromosome"/>
</dbReference>
<dbReference type="Proteomes" id="UP000011645">
    <property type="component" value="Unassembled WGS sequence"/>
</dbReference>
<gene>
    <name evidence="1" type="ordered locus">HacjB3_08200</name>
    <name evidence="2" type="ORF">C497_14507</name>
</gene>
<reference evidence="1 3" key="1">
    <citation type="journal article" date="2010" name="J. Bacteriol.">
        <title>Complete genome sequence of Halalkalicoccus jeotgali B3(T), an extremely halophilic archaeon.</title>
        <authorList>
            <person name="Roh S.W."/>
            <person name="Nam Y.D."/>
            <person name="Nam S.H."/>
            <person name="Choi S.H."/>
            <person name="Park H.S."/>
            <person name="Bae J.W."/>
        </authorList>
    </citation>
    <scope>NUCLEOTIDE SEQUENCE [LARGE SCALE GENOMIC DNA]</scope>
    <source>
        <strain evidence="1">B3</strain>
        <strain evidence="3">DSM 18796 / CECT 7217 / JCM 14584 / KCTC 4019 / B3</strain>
    </source>
</reference>
<dbReference type="EMBL" id="AOHV01000038">
    <property type="protein sequence ID" value="ELY34959.1"/>
    <property type="molecule type" value="Genomic_DNA"/>
</dbReference>
<proteinExistence type="predicted"/>
<protein>
    <submittedName>
        <fullName evidence="1">Uncharacterized protein</fullName>
    </submittedName>
</protein>
<evidence type="ECO:0000313" key="1">
    <source>
        <dbReference type="EMBL" id="ADJ15023.1"/>
    </source>
</evidence>
<evidence type="ECO:0000313" key="3">
    <source>
        <dbReference type="Proteomes" id="UP000000390"/>
    </source>
</evidence>
<accession>D8J2R6</accession>
<organism evidence="1 3">
    <name type="scientific">Halalkalicoccus jeotgali (strain DSM 18796 / CECT 7217 / JCM 14584 / KCTC 4019 / B3)</name>
    <dbReference type="NCBI Taxonomy" id="795797"/>
    <lineage>
        <taxon>Archaea</taxon>
        <taxon>Methanobacteriati</taxon>
        <taxon>Methanobacteriota</taxon>
        <taxon>Stenosarchaea group</taxon>
        <taxon>Halobacteria</taxon>
        <taxon>Halobacteriales</taxon>
        <taxon>Halococcaceae</taxon>
        <taxon>Halalkalicoccus</taxon>
    </lineage>
</organism>
<evidence type="ECO:0000313" key="4">
    <source>
        <dbReference type="Proteomes" id="UP000011645"/>
    </source>
</evidence>
<dbReference type="AlphaFoldDB" id="D8J2R6"/>
<reference evidence="2 4" key="2">
    <citation type="journal article" date="2014" name="PLoS Genet.">
        <title>Phylogenetically driven sequencing of extremely halophilic archaea reveals strategies for static and dynamic osmo-response.</title>
        <authorList>
            <person name="Becker E.A."/>
            <person name="Seitzer P.M."/>
            <person name="Tritt A."/>
            <person name="Larsen D."/>
            <person name="Krusor M."/>
            <person name="Yao A.I."/>
            <person name="Wu D."/>
            <person name="Madern D."/>
            <person name="Eisen J.A."/>
            <person name="Darling A.E."/>
            <person name="Facciotti M.T."/>
        </authorList>
    </citation>
    <scope>NUCLEOTIDE SEQUENCE [LARGE SCALE GENOMIC DNA]</scope>
    <source>
        <strain evidence="2">B3</strain>
        <strain evidence="4">DSM 18796 / CECT 7217 / JCM 14584 / KCTC 4019 / B3</strain>
    </source>
</reference>
<dbReference type="EMBL" id="CP002062">
    <property type="protein sequence ID" value="ADJ15023.1"/>
    <property type="molecule type" value="Genomic_DNA"/>
</dbReference>